<dbReference type="InterPro" id="IPR011701">
    <property type="entry name" value="MFS"/>
</dbReference>
<dbReference type="GO" id="GO:0022857">
    <property type="term" value="F:transmembrane transporter activity"/>
    <property type="evidence" value="ECO:0007669"/>
    <property type="project" value="InterPro"/>
</dbReference>
<evidence type="ECO:0000313" key="9">
    <source>
        <dbReference type="Proteomes" id="UP000319732"/>
    </source>
</evidence>
<feature type="transmembrane region" description="Helical" evidence="6">
    <location>
        <begin position="335"/>
        <end position="354"/>
    </location>
</feature>
<gene>
    <name evidence="8" type="ORF">FKG94_24745</name>
</gene>
<comment type="caution">
    <text evidence="8">The sequence shown here is derived from an EMBL/GenBank/DDBJ whole genome shotgun (WGS) entry which is preliminary data.</text>
</comment>
<evidence type="ECO:0000256" key="4">
    <source>
        <dbReference type="ARBA" id="ARBA00022989"/>
    </source>
</evidence>
<dbReference type="EMBL" id="VHSG01000033">
    <property type="protein sequence ID" value="TQV67812.1"/>
    <property type="molecule type" value="Genomic_DNA"/>
</dbReference>
<dbReference type="Pfam" id="PF07690">
    <property type="entry name" value="MFS_1"/>
    <property type="match status" value="1"/>
</dbReference>
<dbReference type="CDD" id="cd17321">
    <property type="entry name" value="MFS_MMR_MDR_like"/>
    <property type="match status" value="1"/>
</dbReference>
<organism evidence="8 9">
    <name type="scientific">Exilibacterium tricleocarpae</name>
    <dbReference type="NCBI Taxonomy" id="2591008"/>
    <lineage>
        <taxon>Bacteria</taxon>
        <taxon>Pseudomonadati</taxon>
        <taxon>Pseudomonadota</taxon>
        <taxon>Gammaproteobacteria</taxon>
        <taxon>Cellvibrionales</taxon>
        <taxon>Cellvibrionaceae</taxon>
        <taxon>Exilibacterium</taxon>
    </lineage>
</organism>
<feature type="transmembrane region" description="Helical" evidence="6">
    <location>
        <begin position="61"/>
        <end position="80"/>
    </location>
</feature>
<dbReference type="Gene3D" id="1.20.1720.10">
    <property type="entry name" value="Multidrug resistance protein D"/>
    <property type="match status" value="1"/>
</dbReference>
<feature type="transmembrane region" description="Helical" evidence="6">
    <location>
        <begin position="206"/>
        <end position="224"/>
    </location>
</feature>
<feature type="transmembrane region" description="Helical" evidence="6">
    <location>
        <begin position="181"/>
        <end position="200"/>
    </location>
</feature>
<feature type="transmembrane region" description="Helical" evidence="6">
    <location>
        <begin position="411"/>
        <end position="433"/>
    </location>
</feature>
<accession>A0A545SS83</accession>
<keyword evidence="4 6" id="KW-1133">Transmembrane helix</keyword>
<dbReference type="InterPro" id="IPR020846">
    <property type="entry name" value="MFS_dom"/>
</dbReference>
<evidence type="ECO:0000256" key="2">
    <source>
        <dbReference type="ARBA" id="ARBA00022448"/>
    </source>
</evidence>
<evidence type="ECO:0000256" key="3">
    <source>
        <dbReference type="ARBA" id="ARBA00022692"/>
    </source>
</evidence>
<feature type="transmembrane region" description="Helical" evidence="6">
    <location>
        <begin position="310"/>
        <end position="329"/>
    </location>
</feature>
<protein>
    <submittedName>
        <fullName evidence="8">MFS transporter</fullName>
    </submittedName>
</protein>
<dbReference type="InterPro" id="IPR036259">
    <property type="entry name" value="MFS_trans_sf"/>
</dbReference>
<feature type="transmembrane region" description="Helical" evidence="6">
    <location>
        <begin position="147"/>
        <end position="169"/>
    </location>
</feature>
<evidence type="ECO:0000259" key="7">
    <source>
        <dbReference type="PROSITE" id="PS50850"/>
    </source>
</evidence>
<dbReference type="AlphaFoldDB" id="A0A545SS83"/>
<dbReference type="Gene3D" id="1.20.1250.20">
    <property type="entry name" value="MFS general substrate transporter like domains"/>
    <property type="match status" value="1"/>
</dbReference>
<keyword evidence="9" id="KW-1185">Reference proteome</keyword>
<reference evidence="8 9" key="1">
    <citation type="submission" date="2019-06" db="EMBL/GenBank/DDBJ databases">
        <title>Whole genome sequence for Cellvibrionaceae sp. R142.</title>
        <authorList>
            <person name="Wang G."/>
        </authorList>
    </citation>
    <scope>NUCLEOTIDE SEQUENCE [LARGE SCALE GENOMIC DNA]</scope>
    <source>
        <strain evidence="8 9">R142</strain>
    </source>
</reference>
<feature type="transmembrane region" description="Helical" evidence="6">
    <location>
        <begin position="375"/>
        <end position="399"/>
    </location>
</feature>
<evidence type="ECO:0000313" key="8">
    <source>
        <dbReference type="EMBL" id="TQV67812.1"/>
    </source>
</evidence>
<keyword evidence="5 6" id="KW-0472">Membrane</keyword>
<evidence type="ECO:0000256" key="1">
    <source>
        <dbReference type="ARBA" id="ARBA00004141"/>
    </source>
</evidence>
<evidence type="ECO:0000256" key="5">
    <source>
        <dbReference type="ARBA" id="ARBA00023136"/>
    </source>
</evidence>
<dbReference type="PANTHER" id="PTHR42718">
    <property type="entry name" value="MAJOR FACILITATOR SUPERFAMILY MULTIDRUG TRANSPORTER MFSC"/>
    <property type="match status" value="1"/>
</dbReference>
<sequence length="443" mass="47459">MGSFLSPLSIASVNVAIPAMARALQADAVLVSWLPTIFLLSNVALMLPFGKLADNFGRKRIFALGLCINALASLGAFFSASIEWILFFRFIQGAGSAMSFGTGMAIITSVFPPARRGLPLGLNTAAVYVGLTIAPALGGLVTEIFGWRAVFLLPVPLAAMLVIVIFVFLTGDWRRDRYSPFDWVGTVIFAGWTLALVIGLTGLPQLPNILTLLFAFVLFGVFIWHQSRHAEPLIRVQMFRENRLFSCSLGSALLMYASTYPLTFLLSLYLQYVRGLSPLDSGQVILVQALAMALLAPVAGKLSDRIEPRIIATAGCVSVAIGFALLSRLDFDTDPAYISASLFCIGIGFGLFSAPNHNAVMSAVDAREIGVASATINLARVSGNLIGISLVNMLVHLLLGEQQITPEKYRQLLSTVNVALTLSLCFVSAAALLSAARGRRVNG</sequence>
<dbReference type="SUPFAM" id="SSF103473">
    <property type="entry name" value="MFS general substrate transporter"/>
    <property type="match status" value="1"/>
</dbReference>
<dbReference type="GO" id="GO:0016020">
    <property type="term" value="C:membrane"/>
    <property type="evidence" value="ECO:0007669"/>
    <property type="project" value="UniProtKB-SubCell"/>
</dbReference>
<dbReference type="PANTHER" id="PTHR42718:SF9">
    <property type="entry name" value="MAJOR FACILITATOR SUPERFAMILY MULTIDRUG TRANSPORTER MFSC"/>
    <property type="match status" value="1"/>
</dbReference>
<keyword evidence="2" id="KW-0813">Transport</keyword>
<feature type="transmembrane region" description="Helical" evidence="6">
    <location>
        <begin position="86"/>
        <end position="108"/>
    </location>
</feature>
<feature type="transmembrane region" description="Helical" evidence="6">
    <location>
        <begin position="281"/>
        <end position="298"/>
    </location>
</feature>
<feature type="transmembrane region" description="Helical" evidence="6">
    <location>
        <begin position="31"/>
        <end position="49"/>
    </location>
</feature>
<evidence type="ECO:0000256" key="6">
    <source>
        <dbReference type="SAM" id="Phobius"/>
    </source>
</evidence>
<proteinExistence type="predicted"/>
<feature type="domain" description="Major facilitator superfamily (MFS) profile" evidence="7">
    <location>
        <begin position="1"/>
        <end position="437"/>
    </location>
</feature>
<feature type="transmembrane region" description="Helical" evidence="6">
    <location>
        <begin position="244"/>
        <end position="269"/>
    </location>
</feature>
<dbReference type="Proteomes" id="UP000319732">
    <property type="component" value="Unassembled WGS sequence"/>
</dbReference>
<keyword evidence="3 6" id="KW-0812">Transmembrane</keyword>
<dbReference type="OrthoDB" id="9812221at2"/>
<dbReference type="PROSITE" id="PS50850">
    <property type="entry name" value="MFS"/>
    <property type="match status" value="1"/>
</dbReference>
<feature type="transmembrane region" description="Helical" evidence="6">
    <location>
        <begin position="120"/>
        <end position="141"/>
    </location>
</feature>
<comment type="subcellular location">
    <subcellularLocation>
        <location evidence="1">Membrane</location>
        <topology evidence="1">Multi-pass membrane protein</topology>
    </subcellularLocation>
</comment>
<name>A0A545SS83_9GAMM</name>